<keyword evidence="12" id="KW-0812">Transmembrane</keyword>
<dbReference type="GO" id="GO:0009272">
    <property type="term" value="P:fungal-type cell wall biogenesis"/>
    <property type="evidence" value="ECO:0007669"/>
    <property type="project" value="TreeGrafter"/>
</dbReference>
<comment type="subcellular location">
    <subcellularLocation>
        <location evidence="2">Endomembrane system</location>
    </subcellularLocation>
</comment>
<comment type="catalytic activity">
    <reaction evidence="1 10">
        <text>Random hydrolysis of (1-&gt;6)-alpha-D-mannosidic linkages in unbranched (1-&gt;6)-mannans.</text>
        <dbReference type="EC" id="3.2.1.101"/>
    </reaction>
</comment>
<dbReference type="GO" id="GO:0012505">
    <property type="term" value="C:endomembrane system"/>
    <property type="evidence" value="ECO:0007669"/>
    <property type="project" value="UniProtKB-SubCell"/>
</dbReference>
<keyword evidence="14" id="KW-1185">Reference proteome</keyword>
<accession>A0AAJ0CVY7</accession>
<sequence length="439" mass="48183">MSMYHGNESGQIPGILPGPPASGLGPYYWWEGGALMGTMIDYWKATGDSSYNSVVMQGLLHQVGQFQDYMPANHTLSLGNDDQGFWGLSAMLAAENKFPDPPSDQPQWLALAQAVWNTQADPSRHDKTCNGGLRWQIPPTNQGYDYKNTIANGIFFNMGARLARYTQNDTYAQRAEETWDWLWSVQYIDHKSWAVYDGAGIKSNCTLIDKAEYSYNAGIITQGAAFMYNYTKDEKWKSRLDSLLNALLKTFFPKNIAVELPCERDNGRGTCTPDMLAYKGFVHRWLAVVTQLAPHTKDKIFRILKASAEAAIRQCTGGKSGRQCGFYWSYGKFVDPGADKTTGAGENMDVLAAVMSLLMDSGESPVTNSTGGTSKGDANAGGKDNGERRWSPVTMGDKVGAGFLTAFLLAGAGGLFAWMSLFDRVGDVLGDQAEDQEKN</sequence>
<dbReference type="GO" id="GO:0016052">
    <property type="term" value="P:carbohydrate catabolic process"/>
    <property type="evidence" value="ECO:0007669"/>
    <property type="project" value="InterPro"/>
</dbReference>
<keyword evidence="5" id="KW-0732">Signal</keyword>
<keyword evidence="7 12" id="KW-0472">Membrane</keyword>
<evidence type="ECO:0000313" key="13">
    <source>
        <dbReference type="EMBL" id="KAK2611979.1"/>
    </source>
</evidence>
<evidence type="ECO:0000256" key="11">
    <source>
        <dbReference type="SAM" id="MobiDB-lite"/>
    </source>
</evidence>
<keyword evidence="12" id="KW-1133">Transmembrane helix</keyword>
<evidence type="ECO:0000256" key="9">
    <source>
        <dbReference type="ARBA" id="ARBA00023295"/>
    </source>
</evidence>
<name>A0AAJ0CVY7_9HYPO</name>
<evidence type="ECO:0000256" key="12">
    <source>
        <dbReference type="SAM" id="Phobius"/>
    </source>
</evidence>
<evidence type="ECO:0000256" key="1">
    <source>
        <dbReference type="ARBA" id="ARBA00001452"/>
    </source>
</evidence>
<organism evidence="13 14">
    <name type="scientific">Conoideocrella luteorostrata</name>
    <dbReference type="NCBI Taxonomy" id="1105319"/>
    <lineage>
        <taxon>Eukaryota</taxon>
        <taxon>Fungi</taxon>
        <taxon>Dikarya</taxon>
        <taxon>Ascomycota</taxon>
        <taxon>Pezizomycotina</taxon>
        <taxon>Sordariomycetes</taxon>
        <taxon>Hypocreomycetidae</taxon>
        <taxon>Hypocreales</taxon>
        <taxon>Clavicipitaceae</taxon>
        <taxon>Conoideocrella</taxon>
    </lineage>
</organism>
<dbReference type="InterPro" id="IPR014480">
    <property type="entry name" value="Mannan-1_6-alpha_mannosidase"/>
</dbReference>
<keyword evidence="9 10" id="KW-0326">Glycosidase</keyword>
<evidence type="ECO:0000256" key="3">
    <source>
        <dbReference type="ARBA" id="ARBA00009699"/>
    </source>
</evidence>
<dbReference type="PANTHER" id="PTHR12145:SF36">
    <property type="entry name" value="MANNAN ENDO-1,6-ALPHA-MANNOSIDASE DCW1"/>
    <property type="match status" value="1"/>
</dbReference>
<keyword evidence="6 10" id="KW-0378">Hydrolase</keyword>
<dbReference type="Gene3D" id="1.50.10.20">
    <property type="match status" value="1"/>
</dbReference>
<dbReference type="GO" id="GO:0008496">
    <property type="term" value="F:mannan endo-1,6-alpha-mannosidase activity"/>
    <property type="evidence" value="ECO:0007669"/>
    <property type="project" value="UniProtKB-UniRule"/>
</dbReference>
<evidence type="ECO:0000256" key="6">
    <source>
        <dbReference type="ARBA" id="ARBA00022801"/>
    </source>
</evidence>
<proteinExistence type="inferred from homology"/>
<dbReference type="Proteomes" id="UP001251528">
    <property type="component" value="Unassembled WGS sequence"/>
</dbReference>
<evidence type="ECO:0000256" key="7">
    <source>
        <dbReference type="ARBA" id="ARBA00023136"/>
    </source>
</evidence>
<dbReference type="AlphaFoldDB" id="A0AAJ0CVY7"/>
<evidence type="ECO:0000313" key="14">
    <source>
        <dbReference type="Proteomes" id="UP001251528"/>
    </source>
</evidence>
<comment type="caution">
    <text evidence="13">The sequence shown here is derived from an EMBL/GenBank/DDBJ whole genome shotgun (WGS) entry which is preliminary data.</text>
</comment>
<reference evidence="13" key="1">
    <citation type="submission" date="2023-06" db="EMBL/GenBank/DDBJ databases">
        <title>Conoideocrella luteorostrata (Hypocreales: Clavicipitaceae), a potential biocontrol fungus for elongate hemlock scale in United States Christmas tree production areas.</title>
        <authorList>
            <person name="Barrett H."/>
            <person name="Lovett B."/>
            <person name="Macias A.M."/>
            <person name="Stajich J.E."/>
            <person name="Kasson M.T."/>
        </authorList>
    </citation>
    <scope>NUCLEOTIDE SEQUENCE</scope>
    <source>
        <strain evidence="13">ARSEF 14590</strain>
    </source>
</reference>
<gene>
    <name evidence="13" type="ORF">QQS21_001944</name>
</gene>
<evidence type="ECO:0000256" key="10">
    <source>
        <dbReference type="PIRNR" id="PIRNR016302"/>
    </source>
</evidence>
<dbReference type="InterPro" id="IPR005198">
    <property type="entry name" value="Glyco_hydro_76"/>
</dbReference>
<protein>
    <recommendedName>
        <fullName evidence="4 10">Mannan endo-1,6-alpha-mannosidase</fullName>
        <ecNumber evidence="4 10">3.2.1.101</ecNumber>
    </recommendedName>
</protein>
<dbReference type="PIRSF" id="PIRSF016302">
    <property type="entry name" value="Man_a_manosd"/>
    <property type="match status" value="1"/>
</dbReference>
<dbReference type="EMBL" id="JASWJB010000022">
    <property type="protein sequence ID" value="KAK2611979.1"/>
    <property type="molecule type" value="Genomic_DNA"/>
</dbReference>
<dbReference type="Pfam" id="PF03663">
    <property type="entry name" value="Glyco_hydro_76"/>
    <property type="match status" value="1"/>
</dbReference>
<evidence type="ECO:0000256" key="2">
    <source>
        <dbReference type="ARBA" id="ARBA00004308"/>
    </source>
</evidence>
<dbReference type="InterPro" id="IPR008928">
    <property type="entry name" value="6-hairpin_glycosidase_sf"/>
</dbReference>
<evidence type="ECO:0000256" key="5">
    <source>
        <dbReference type="ARBA" id="ARBA00022729"/>
    </source>
</evidence>
<evidence type="ECO:0000256" key="8">
    <source>
        <dbReference type="ARBA" id="ARBA00023180"/>
    </source>
</evidence>
<comment type="similarity">
    <text evidence="3 10">Belongs to the glycosyl hydrolase 76 family.</text>
</comment>
<keyword evidence="8" id="KW-0325">Glycoprotein</keyword>
<dbReference type="SUPFAM" id="SSF48208">
    <property type="entry name" value="Six-hairpin glycosidases"/>
    <property type="match status" value="1"/>
</dbReference>
<dbReference type="PANTHER" id="PTHR12145">
    <property type="entry name" value="MANNAN ENDO-1,6-ALPHA-MANNOSIDASE DCW1"/>
    <property type="match status" value="1"/>
</dbReference>
<evidence type="ECO:0000256" key="4">
    <source>
        <dbReference type="ARBA" id="ARBA00012350"/>
    </source>
</evidence>
<feature type="region of interest" description="Disordered" evidence="11">
    <location>
        <begin position="363"/>
        <end position="391"/>
    </location>
</feature>
<dbReference type="FunFam" id="1.50.10.20:FF:000006">
    <property type="entry name" value="Mannan endo-1,6-alpha-mannosidase"/>
    <property type="match status" value="1"/>
</dbReference>
<feature type="transmembrane region" description="Helical" evidence="12">
    <location>
        <begin position="399"/>
        <end position="421"/>
    </location>
</feature>
<dbReference type="EC" id="3.2.1.101" evidence="4 10"/>